<dbReference type="Pfam" id="PF13356">
    <property type="entry name" value="Arm-DNA-bind_3"/>
    <property type="match status" value="1"/>
</dbReference>
<evidence type="ECO:0000256" key="2">
    <source>
        <dbReference type="ARBA" id="ARBA00022908"/>
    </source>
</evidence>
<keyword evidence="5" id="KW-1185">Reference proteome</keyword>
<protein>
    <submittedName>
        <fullName evidence="4">Arm-DNA-bind_3 domain-containing protein</fullName>
    </submittedName>
</protein>
<evidence type="ECO:0000313" key="4">
    <source>
        <dbReference type="EMBL" id="CAG9932400.1"/>
    </source>
</evidence>
<dbReference type="InterPro" id="IPR025166">
    <property type="entry name" value="Integrase_DNA_bind_dom"/>
</dbReference>
<keyword evidence="2" id="KW-0229">DNA integration</keyword>
<dbReference type="InterPro" id="IPR050808">
    <property type="entry name" value="Phage_Integrase"/>
</dbReference>
<name>A0ABM8YY09_9PROT</name>
<evidence type="ECO:0000313" key="5">
    <source>
        <dbReference type="Proteomes" id="UP000839052"/>
    </source>
</evidence>
<dbReference type="PANTHER" id="PTHR30629">
    <property type="entry name" value="PROPHAGE INTEGRASE"/>
    <property type="match status" value="1"/>
</dbReference>
<gene>
    <name evidence="4" type="ORF">NTG6680_1147</name>
</gene>
<organism evidence="4 5">
    <name type="scientific">Candidatus Nitrotoga arctica</name>
    <dbReference type="NCBI Taxonomy" id="453162"/>
    <lineage>
        <taxon>Bacteria</taxon>
        <taxon>Pseudomonadati</taxon>
        <taxon>Pseudomonadota</taxon>
        <taxon>Betaproteobacteria</taxon>
        <taxon>Nitrosomonadales</taxon>
        <taxon>Gallionellaceae</taxon>
        <taxon>Candidatus Nitrotoga</taxon>
    </lineage>
</organism>
<comment type="similarity">
    <text evidence="1">Belongs to the 'phage' integrase family.</text>
</comment>
<feature type="domain" description="Integrase DNA-binding" evidence="3">
    <location>
        <begin position="15"/>
        <end position="92"/>
    </location>
</feature>
<sequence>MEIKAALTELIATQAEAKGKQYKIGDGAGMYLLVMPDGAKYWRVSYRFGGKKKALALGIYPDVTLEDARIRRDEARKLLTDGIDPGEVKQAQKAERQARKDAQIADDARQIAATRFILDNEGALAFRFGSRYIALTPIETSELRTFLDATRAVTPKDTSCR</sequence>
<dbReference type="EMBL" id="OU912926">
    <property type="protein sequence ID" value="CAG9932400.1"/>
    <property type="molecule type" value="Genomic_DNA"/>
</dbReference>
<dbReference type="PANTHER" id="PTHR30629:SF9">
    <property type="entry name" value="PROTEIN INTB-RELATED"/>
    <property type="match status" value="1"/>
</dbReference>
<dbReference type="InterPro" id="IPR038488">
    <property type="entry name" value="Integrase_DNA-bd_sf"/>
</dbReference>
<dbReference type="Gene3D" id="3.30.160.390">
    <property type="entry name" value="Integrase, DNA-binding domain"/>
    <property type="match status" value="1"/>
</dbReference>
<reference evidence="4 5" key="1">
    <citation type="submission" date="2021-10" db="EMBL/GenBank/DDBJ databases">
        <authorList>
            <person name="Koch H."/>
        </authorList>
    </citation>
    <scope>NUCLEOTIDE SEQUENCE [LARGE SCALE GENOMIC DNA]</scope>
    <source>
        <strain evidence="4">6680</strain>
    </source>
</reference>
<evidence type="ECO:0000259" key="3">
    <source>
        <dbReference type="Pfam" id="PF13356"/>
    </source>
</evidence>
<dbReference type="RefSeq" id="WP_239796339.1">
    <property type="nucleotide sequence ID" value="NZ_OU912926.1"/>
</dbReference>
<proteinExistence type="inferred from homology"/>
<accession>A0ABM8YY09</accession>
<dbReference type="Proteomes" id="UP000839052">
    <property type="component" value="Chromosome"/>
</dbReference>
<evidence type="ECO:0000256" key="1">
    <source>
        <dbReference type="ARBA" id="ARBA00008857"/>
    </source>
</evidence>